<feature type="binding site" evidence="11">
    <location>
        <position position="220"/>
    </location>
    <ligand>
        <name>NAD(+)</name>
        <dbReference type="ChEBI" id="CHEBI:57540"/>
    </ligand>
</feature>
<comment type="similarity">
    <text evidence="2 8">Belongs to the AlaDH/PNT family.</text>
</comment>
<dbReference type="OrthoDB" id="9804592at2"/>
<dbReference type="UniPathway" id="UPA00527">
    <property type="reaction ID" value="UER00585"/>
</dbReference>
<evidence type="ECO:0000256" key="10">
    <source>
        <dbReference type="PIRSR" id="PIRSR000183-2"/>
    </source>
</evidence>
<feature type="binding site" evidence="11">
    <location>
        <position position="134"/>
    </location>
    <ligand>
        <name>NAD(+)</name>
        <dbReference type="ChEBI" id="CHEBI:57540"/>
    </ligand>
</feature>
<dbReference type="InterPro" id="IPR007886">
    <property type="entry name" value="AlaDH/PNT_N"/>
</dbReference>
<keyword evidence="4 8" id="KW-0560">Oxidoreductase</keyword>
<dbReference type="InterPro" id="IPR008141">
    <property type="entry name" value="Ala_DH"/>
</dbReference>
<dbReference type="Gene3D" id="3.40.50.720">
    <property type="entry name" value="NAD(P)-binding Rossmann-like Domain"/>
    <property type="match status" value="2"/>
</dbReference>
<comment type="caution">
    <text evidence="14">The sequence shown here is derived from an EMBL/GenBank/DDBJ whole genome shotgun (WGS) entry which is preliminary data.</text>
</comment>
<comment type="subunit">
    <text evidence="6">Homohexamer. Trimer of dimers.</text>
</comment>
<feature type="binding site" evidence="10">
    <location>
        <position position="75"/>
    </location>
    <ligand>
        <name>substrate</name>
    </ligand>
</feature>
<feature type="active site" description="Proton donor/acceptor" evidence="9">
    <location>
        <position position="270"/>
    </location>
</feature>
<dbReference type="GO" id="GO:0000286">
    <property type="term" value="F:alanine dehydrogenase activity"/>
    <property type="evidence" value="ECO:0007669"/>
    <property type="project" value="UniProtKB-UniRule"/>
</dbReference>
<feature type="binding site" evidence="11">
    <location>
        <begin position="267"/>
        <end position="270"/>
    </location>
    <ligand>
        <name>NAD(+)</name>
        <dbReference type="ChEBI" id="CHEBI:57540"/>
    </ligand>
</feature>
<evidence type="ECO:0000256" key="5">
    <source>
        <dbReference type="ARBA" id="ARBA00023027"/>
    </source>
</evidence>
<comment type="catalytic activity">
    <reaction evidence="8">
        <text>L-alanine + NAD(+) + H2O = pyruvate + NH4(+) + NADH + H(+)</text>
        <dbReference type="Rhea" id="RHEA:18405"/>
        <dbReference type="ChEBI" id="CHEBI:15361"/>
        <dbReference type="ChEBI" id="CHEBI:15377"/>
        <dbReference type="ChEBI" id="CHEBI:15378"/>
        <dbReference type="ChEBI" id="CHEBI:28938"/>
        <dbReference type="ChEBI" id="CHEBI:57540"/>
        <dbReference type="ChEBI" id="CHEBI:57945"/>
        <dbReference type="ChEBI" id="CHEBI:57972"/>
        <dbReference type="EC" id="1.4.1.1"/>
    </reaction>
</comment>
<keyword evidence="11" id="KW-0547">Nucleotide-binding</keyword>
<evidence type="ECO:0000256" key="7">
    <source>
        <dbReference type="ARBA" id="ARBA00072341"/>
    </source>
</evidence>
<evidence type="ECO:0000313" key="15">
    <source>
        <dbReference type="Proteomes" id="UP000280501"/>
    </source>
</evidence>
<dbReference type="AlphaFoldDB" id="A0A3N4YFZ6"/>
<comment type="function">
    <text evidence="8">Catalyzes the reversible reductive amination of pyruvate to L-alanine.</text>
</comment>
<dbReference type="Pfam" id="PF05222">
    <property type="entry name" value="AlaDh_PNT_N"/>
    <property type="match status" value="1"/>
</dbReference>
<evidence type="ECO:0000256" key="9">
    <source>
        <dbReference type="PIRSR" id="PIRSR000183-1"/>
    </source>
</evidence>
<dbReference type="PROSITE" id="PS00837">
    <property type="entry name" value="ALADH_PNT_2"/>
    <property type="match status" value="1"/>
</dbReference>
<feature type="binding site" evidence="11">
    <location>
        <position position="203"/>
    </location>
    <ligand>
        <name>NAD(+)</name>
        <dbReference type="ChEBI" id="CHEBI:57540"/>
    </ligand>
</feature>
<dbReference type="InterPro" id="IPR036291">
    <property type="entry name" value="NAD(P)-bd_dom_sf"/>
</dbReference>
<evidence type="ECO:0000256" key="6">
    <source>
        <dbReference type="ARBA" id="ARBA00065528"/>
    </source>
</evidence>
<dbReference type="GO" id="GO:0005886">
    <property type="term" value="C:plasma membrane"/>
    <property type="evidence" value="ECO:0007669"/>
    <property type="project" value="TreeGrafter"/>
</dbReference>
<evidence type="ECO:0000256" key="1">
    <source>
        <dbReference type="ARBA" id="ARBA00005206"/>
    </source>
</evidence>
<dbReference type="NCBIfam" id="TIGR00518">
    <property type="entry name" value="alaDH"/>
    <property type="match status" value="1"/>
</dbReference>
<evidence type="ECO:0000313" key="14">
    <source>
        <dbReference type="EMBL" id="RPF20059.1"/>
    </source>
</evidence>
<dbReference type="EC" id="1.4.1.1" evidence="3 8"/>
<dbReference type="SMART" id="SM01002">
    <property type="entry name" value="AlaDh_PNT_C"/>
    <property type="match status" value="1"/>
</dbReference>
<dbReference type="RefSeq" id="WP_123813279.1">
    <property type="nucleotide sequence ID" value="NZ_RKQZ01000001.1"/>
</dbReference>
<dbReference type="SUPFAM" id="SSF51735">
    <property type="entry name" value="NAD(P)-binding Rossmann-fold domains"/>
    <property type="match status" value="1"/>
</dbReference>
<dbReference type="PANTHER" id="PTHR42795">
    <property type="entry name" value="ALANINE DEHYDROGENASE"/>
    <property type="match status" value="1"/>
</dbReference>
<sequence>MKIGTPTEIKNNENRVGITPAGAHELVRRGHQVLVQAGAGAGSGFTDEAYHVAGAVTLATADEVWADSDLVVKVKEPVEPEYGRLRGDQVLFTYLHLAASEPCTRALLDAGTTAVAYETVQLPDRSLPLLAPMSEVAGRLSIQAGGYHLMSATGGAGVLMGGVPGTPEAKVLVIGGGVAGEHAAANALGMGADVTVVDISIPRLRELDHRFDGKLHTRHSTQYEIAEQVQQADLVIGSVLVPGAAAPKLVTDQMVKAAKPGTVFVDIAIDQGGCFEGSHPTTHDDPTYPVHDALYYCVANMPGAVPQTSTRALTNATLPYVVALADQGWEAALAANPSLAKGLSTHAGELRSEEVADALGLPHA</sequence>
<gene>
    <name evidence="14" type="ORF">EDD34_0635</name>
</gene>
<evidence type="ECO:0000256" key="11">
    <source>
        <dbReference type="PIRSR" id="PIRSR000183-3"/>
    </source>
</evidence>
<feature type="domain" description="Alanine dehydrogenase/pyridine nucleotide transhydrogenase NAD(H)-binding" evidence="12">
    <location>
        <begin position="149"/>
        <end position="297"/>
    </location>
</feature>
<feature type="domain" description="Alanine dehydrogenase/pyridine nucleotide transhydrogenase N-terminal" evidence="13">
    <location>
        <begin position="4"/>
        <end position="137"/>
    </location>
</feature>
<feature type="active site" description="Proton donor/acceptor" evidence="9">
    <location>
        <position position="96"/>
    </location>
</feature>
<evidence type="ECO:0000256" key="3">
    <source>
        <dbReference type="ARBA" id="ARBA00012897"/>
    </source>
</evidence>
<evidence type="ECO:0000259" key="12">
    <source>
        <dbReference type="SMART" id="SM01002"/>
    </source>
</evidence>
<evidence type="ECO:0000256" key="2">
    <source>
        <dbReference type="ARBA" id="ARBA00005689"/>
    </source>
</evidence>
<dbReference type="PANTHER" id="PTHR42795:SF1">
    <property type="entry name" value="ALANINE DEHYDROGENASE"/>
    <property type="match status" value="1"/>
</dbReference>
<feature type="binding site" evidence="10">
    <location>
        <position position="15"/>
    </location>
    <ligand>
        <name>substrate</name>
    </ligand>
</feature>
<dbReference type="SMART" id="SM01003">
    <property type="entry name" value="AlaDh_PNT_N"/>
    <property type="match status" value="1"/>
</dbReference>
<reference evidence="14 15" key="1">
    <citation type="submission" date="2018-11" db="EMBL/GenBank/DDBJ databases">
        <title>Sequencing the genomes of 1000 actinobacteria strains.</title>
        <authorList>
            <person name="Klenk H.-P."/>
        </authorList>
    </citation>
    <scope>NUCLEOTIDE SEQUENCE [LARGE SCALE GENOMIC DNA]</scope>
    <source>
        <strain evidence="14 15">DSM 15700</strain>
    </source>
</reference>
<proteinExistence type="inferred from homology"/>
<organism evidence="14 15">
    <name type="scientific">Myceligenerans xiligouense</name>
    <dbReference type="NCBI Taxonomy" id="253184"/>
    <lineage>
        <taxon>Bacteria</taxon>
        <taxon>Bacillati</taxon>
        <taxon>Actinomycetota</taxon>
        <taxon>Actinomycetes</taxon>
        <taxon>Micrococcales</taxon>
        <taxon>Promicromonosporaceae</taxon>
        <taxon>Myceligenerans</taxon>
    </lineage>
</organism>
<dbReference type="EMBL" id="RKQZ01000001">
    <property type="protein sequence ID" value="RPF20059.1"/>
    <property type="molecule type" value="Genomic_DNA"/>
</dbReference>
<dbReference type="SUPFAM" id="SSF52283">
    <property type="entry name" value="Formate/glycerate dehydrogenase catalytic domain-like"/>
    <property type="match status" value="1"/>
</dbReference>
<feature type="binding site" evidence="11">
    <location>
        <begin position="239"/>
        <end position="240"/>
    </location>
    <ligand>
        <name>NAD(+)</name>
        <dbReference type="ChEBI" id="CHEBI:57540"/>
    </ligand>
</feature>
<feature type="binding site" evidence="11">
    <location>
        <begin position="298"/>
        <end position="301"/>
    </location>
    <ligand>
        <name>NAD(+)</name>
        <dbReference type="ChEBI" id="CHEBI:57540"/>
    </ligand>
</feature>
<dbReference type="Proteomes" id="UP000280501">
    <property type="component" value="Unassembled WGS sequence"/>
</dbReference>
<feature type="binding site" evidence="11">
    <location>
        <position position="198"/>
    </location>
    <ligand>
        <name>NAD(+)</name>
        <dbReference type="ChEBI" id="CHEBI:57540"/>
    </ligand>
</feature>
<keyword evidence="5 8" id="KW-0520">NAD</keyword>
<comment type="pathway">
    <text evidence="1 8">Amino-acid degradation; L-alanine degradation via dehydrogenase pathway; NH(3) and pyruvate from L-alanine: step 1/1.</text>
</comment>
<accession>A0A3N4YFZ6</accession>
<evidence type="ECO:0000256" key="8">
    <source>
        <dbReference type="PIRNR" id="PIRNR000183"/>
    </source>
</evidence>
<dbReference type="PIRSF" id="PIRSF000183">
    <property type="entry name" value="Alanine_dh"/>
    <property type="match status" value="1"/>
</dbReference>
<dbReference type="GO" id="GO:0042853">
    <property type="term" value="P:L-alanine catabolic process"/>
    <property type="evidence" value="ECO:0007669"/>
    <property type="project" value="UniProtKB-UniPathway"/>
</dbReference>
<dbReference type="InterPro" id="IPR007698">
    <property type="entry name" value="AlaDH/PNT_NAD(H)-bd"/>
</dbReference>
<protein>
    <recommendedName>
        <fullName evidence="7 8">Alanine dehydrogenase</fullName>
        <ecNumber evidence="3 8">1.4.1.1</ecNumber>
    </recommendedName>
</protein>
<evidence type="ECO:0000256" key="4">
    <source>
        <dbReference type="ARBA" id="ARBA00023002"/>
    </source>
</evidence>
<name>A0A3N4YFZ6_9MICO</name>
<dbReference type="FunFam" id="3.40.50.720:FF:000049">
    <property type="entry name" value="Alanine dehydrogenase"/>
    <property type="match status" value="1"/>
</dbReference>
<dbReference type="CDD" id="cd05305">
    <property type="entry name" value="L-AlaDH"/>
    <property type="match status" value="1"/>
</dbReference>
<dbReference type="GO" id="GO:0000166">
    <property type="term" value="F:nucleotide binding"/>
    <property type="evidence" value="ECO:0007669"/>
    <property type="project" value="UniProtKB-KW"/>
</dbReference>
<dbReference type="Pfam" id="PF01262">
    <property type="entry name" value="AlaDh_PNT_C"/>
    <property type="match status" value="1"/>
</dbReference>
<evidence type="ECO:0000259" key="13">
    <source>
        <dbReference type="SMART" id="SM01003"/>
    </source>
</evidence>
<dbReference type="InterPro" id="IPR008143">
    <property type="entry name" value="Ala_DH/PNT_CS2"/>
</dbReference>
<keyword evidence="15" id="KW-1185">Reference proteome</keyword>